<comment type="caution">
    <text evidence="1">The sequence shown here is derived from an EMBL/GenBank/DDBJ whole genome shotgun (WGS) entry which is preliminary data.</text>
</comment>
<proteinExistence type="predicted"/>
<dbReference type="AlphaFoldDB" id="X6NU73"/>
<reference evidence="1 2" key="1">
    <citation type="journal article" date="2013" name="Curr. Biol.">
        <title>The Genome of the Foraminiferan Reticulomyxa filosa.</title>
        <authorList>
            <person name="Glockner G."/>
            <person name="Hulsmann N."/>
            <person name="Schleicher M."/>
            <person name="Noegel A.A."/>
            <person name="Eichinger L."/>
            <person name="Gallinger C."/>
            <person name="Pawlowski J."/>
            <person name="Sierra R."/>
            <person name="Euteneuer U."/>
            <person name="Pillet L."/>
            <person name="Moustafa A."/>
            <person name="Platzer M."/>
            <person name="Groth M."/>
            <person name="Szafranski K."/>
            <person name="Schliwa M."/>
        </authorList>
    </citation>
    <scope>NUCLEOTIDE SEQUENCE [LARGE SCALE GENOMIC DNA]</scope>
</reference>
<evidence type="ECO:0000313" key="1">
    <source>
        <dbReference type="EMBL" id="ETO29473.1"/>
    </source>
</evidence>
<protein>
    <submittedName>
        <fullName evidence="1">Uncharacterized protein</fullName>
    </submittedName>
</protein>
<dbReference type="Proteomes" id="UP000023152">
    <property type="component" value="Unassembled WGS sequence"/>
</dbReference>
<name>X6NU73_RETFI</name>
<organism evidence="1 2">
    <name type="scientific">Reticulomyxa filosa</name>
    <dbReference type="NCBI Taxonomy" id="46433"/>
    <lineage>
        <taxon>Eukaryota</taxon>
        <taxon>Sar</taxon>
        <taxon>Rhizaria</taxon>
        <taxon>Retaria</taxon>
        <taxon>Foraminifera</taxon>
        <taxon>Monothalamids</taxon>
        <taxon>Reticulomyxidae</taxon>
        <taxon>Reticulomyxa</taxon>
    </lineage>
</organism>
<dbReference type="OrthoDB" id="10261632at2759"/>
<evidence type="ECO:0000313" key="2">
    <source>
        <dbReference type="Proteomes" id="UP000023152"/>
    </source>
</evidence>
<gene>
    <name evidence="1" type="ORF">RFI_07650</name>
</gene>
<accession>X6NU73</accession>
<sequence length="127" mass="13856">MSSFQNNENKIKAEAEVLSLLEANISQEIKKPSAGNNASELNLNAAASTGAQEDADNAANDKINGHDSTDYTFHYSDLREVLPSDDPLDAPDFDEIEHINKLFPDEESLGDMQSGKLIKTIGSIRCM</sequence>
<keyword evidence="2" id="KW-1185">Reference proteome</keyword>
<dbReference type="EMBL" id="ASPP01006045">
    <property type="protein sequence ID" value="ETO29473.1"/>
    <property type="molecule type" value="Genomic_DNA"/>
</dbReference>